<dbReference type="GO" id="GO:0000750">
    <property type="term" value="P:pheromone-dependent signal transduction involved in conjugation with cellular fusion"/>
    <property type="evidence" value="ECO:0007669"/>
    <property type="project" value="TreeGrafter"/>
</dbReference>
<evidence type="ECO:0000256" key="8">
    <source>
        <dbReference type="ARBA" id="ARBA00023170"/>
    </source>
</evidence>
<keyword evidence="7 11" id="KW-0472">Membrane</keyword>
<evidence type="ECO:0000256" key="6">
    <source>
        <dbReference type="ARBA" id="ARBA00023040"/>
    </source>
</evidence>
<feature type="transmembrane region" description="Helical" evidence="11">
    <location>
        <begin position="268"/>
        <end position="290"/>
    </location>
</feature>
<feature type="transmembrane region" description="Helical" evidence="11">
    <location>
        <begin position="6"/>
        <end position="25"/>
    </location>
</feature>
<reference evidence="12 13" key="1">
    <citation type="journal article" date="2015" name="Sci. Rep.">
        <title>Chromosome-level genome map provides insights into diverse defense mechanisms in the medicinal fungus Ganoderma sinense.</title>
        <authorList>
            <person name="Zhu Y."/>
            <person name="Xu J."/>
            <person name="Sun C."/>
            <person name="Zhou S."/>
            <person name="Xu H."/>
            <person name="Nelson D.R."/>
            <person name="Qian J."/>
            <person name="Song J."/>
            <person name="Luo H."/>
            <person name="Xiang L."/>
            <person name="Li Y."/>
            <person name="Xu Z."/>
            <person name="Ji A."/>
            <person name="Wang L."/>
            <person name="Lu S."/>
            <person name="Hayward A."/>
            <person name="Sun W."/>
            <person name="Li X."/>
            <person name="Schwartz D.C."/>
            <person name="Wang Y."/>
            <person name="Chen S."/>
        </authorList>
    </citation>
    <scope>NUCLEOTIDE SEQUENCE [LARGE SCALE GENOMIC DNA]</scope>
    <source>
        <strain evidence="12 13">ZZ0214-1</strain>
    </source>
</reference>
<dbReference type="InterPro" id="IPR000481">
    <property type="entry name" value="GPCR_Pheromne_B_alpha_rcpt"/>
</dbReference>
<dbReference type="EMBL" id="AYKW01000045">
    <property type="protein sequence ID" value="PIL26113.1"/>
    <property type="molecule type" value="Genomic_DNA"/>
</dbReference>
<dbReference type="Pfam" id="PF02076">
    <property type="entry name" value="STE3"/>
    <property type="match status" value="1"/>
</dbReference>
<feature type="region of interest" description="Disordered" evidence="10">
    <location>
        <begin position="335"/>
        <end position="368"/>
    </location>
</feature>
<feature type="transmembrane region" description="Helical" evidence="11">
    <location>
        <begin position="163"/>
        <end position="186"/>
    </location>
</feature>
<keyword evidence="3" id="KW-0589">Pheromone response</keyword>
<keyword evidence="4 11" id="KW-0812">Transmembrane</keyword>
<evidence type="ECO:0000256" key="5">
    <source>
        <dbReference type="ARBA" id="ARBA00022989"/>
    </source>
</evidence>
<dbReference type="InterPro" id="IPR001499">
    <property type="entry name" value="GPCR_STE3"/>
</dbReference>
<evidence type="ECO:0000256" key="2">
    <source>
        <dbReference type="ARBA" id="ARBA00011085"/>
    </source>
</evidence>
<protein>
    <submittedName>
        <fullName evidence="12">Uncharacterized protein</fullName>
    </submittedName>
</protein>
<feature type="transmembrane region" description="Helical" evidence="11">
    <location>
        <begin position="115"/>
        <end position="135"/>
    </location>
</feature>
<feature type="transmembrane region" description="Helical" evidence="11">
    <location>
        <begin position="37"/>
        <end position="55"/>
    </location>
</feature>
<keyword evidence="13" id="KW-1185">Reference proteome</keyword>
<dbReference type="CDD" id="cd14966">
    <property type="entry name" value="7tmD_STE3"/>
    <property type="match status" value="1"/>
</dbReference>
<dbReference type="STRING" id="1077348.A0A2G8RX66"/>
<evidence type="ECO:0000256" key="10">
    <source>
        <dbReference type="SAM" id="MobiDB-lite"/>
    </source>
</evidence>
<keyword evidence="9" id="KW-0807">Transducer</keyword>
<comment type="subcellular location">
    <subcellularLocation>
        <location evidence="1">Membrane</location>
        <topology evidence="1">Multi-pass membrane protein</topology>
    </subcellularLocation>
</comment>
<evidence type="ECO:0000313" key="13">
    <source>
        <dbReference type="Proteomes" id="UP000230002"/>
    </source>
</evidence>
<evidence type="ECO:0000256" key="9">
    <source>
        <dbReference type="ARBA" id="ARBA00023224"/>
    </source>
</evidence>
<evidence type="ECO:0000256" key="3">
    <source>
        <dbReference type="ARBA" id="ARBA00022507"/>
    </source>
</evidence>
<dbReference type="PRINTS" id="PR00901">
    <property type="entry name" value="PHEROMONEBAR"/>
</dbReference>
<name>A0A2G8RX66_9APHY</name>
<dbReference type="GO" id="GO:0004934">
    <property type="term" value="F:mating-type alpha-factor pheromone receptor activity"/>
    <property type="evidence" value="ECO:0007669"/>
    <property type="project" value="InterPro"/>
</dbReference>
<dbReference type="OrthoDB" id="2874149at2759"/>
<dbReference type="PANTHER" id="PTHR28097">
    <property type="entry name" value="PHEROMONE A FACTOR RECEPTOR"/>
    <property type="match status" value="1"/>
</dbReference>
<evidence type="ECO:0000256" key="1">
    <source>
        <dbReference type="ARBA" id="ARBA00004141"/>
    </source>
</evidence>
<evidence type="ECO:0000256" key="7">
    <source>
        <dbReference type="ARBA" id="ARBA00023136"/>
    </source>
</evidence>
<gene>
    <name evidence="12" type="ORF">GSI_11867</name>
</gene>
<evidence type="ECO:0000256" key="4">
    <source>
        <dbReference type="ARBA" id="ARBA00022692"/>
    </source>
</evidence>
<dbReference type="PANTHER" id="PTHR28097:SF1">
    <property type="entry name" value="PHEROMONE A FACTOR RECEPTOR"/>
    <property type="match status" value="1"/>
</dbReference>
<comment type="caution">
    <text evidence="12">The sequence shown here is derived from an EMBL/GenBank/DDBJ whole genome shotgun (WGS) entry which is preliminary data.</text>
</comment>
<feature type="transmembrane region" description="Helical" evidence="11">
    <location>
        <begin position="207"/>
        <end position="230"/>
    </location>
</feature>
<proteinExistence type="inferred from homology"/>
<sequence>MHADPTYPLLPVFAFLGFVVGLIPLPWHLQAWNAGTCVYMIWASFACLIQFVNAIVWRETALSVAPVWCDISTKFIIGAGVGIPASTLCINRRLYNITSVRSVSITHEEKRRTMIVDLCISVGLPVLVMALHYVVQGHRFNILQGVGCLPEIYNTPPAYPLVFMWPPLIGCVSFVYAFLTLLGFFRHRIQFREVVSSNGAGMTVSRYFRLMLLSISEMVCTIPIGAYSIYINTAGVNLAPWISWANTHAQFSHVEMVPAVFWRQNRSFLISVVMGQWVYVFAAFLFFALFGFAEEARKHYVATFWWVMKWFGVRPKQKSEKMQFSKLSGLSYGKPPPSASASSDFQSLPPYSPRSTPFTPRKRPESLSPSLAGSFGDLDLEKGISDAKSPATQSEFSVEYQYPDTECGVIIISDECPASTPPTPVAPLRSIPPAITVPEYHRPFSPPMGQQNDFLDCSRSPPRKASAGNISIVVHTETTTY</sequence>
<comment type="similarity">
    <text evidence="2">Belongs to the G-protein coupled receptor 4 family.</text>
</comment>
<evidence type="ECO:0000313" key="12">
    <source>
        <dbReference type="EMBL" id="PIL26113.1"/>
    </source>
</evidence>
<keyword evidence="8" id="KW-0675">Receptor</keyword>
<evidence type="ECO:0000256" key="11">
    <source>
        <dbReference type="SAM" id="Phobius"/>
    </source>
</evidence>
<dbReference type="GO" id="GO:0005886">
    <property type="term" value="C:plasma membrane"/>
    <property type="evidence" value="ECO:0007669"/>
    <property type="project" value="TreeGrafter"/>
</dbReference>
<organism evidence="12 13">
    <name type="scientific">Ganoderma sinense ZZ0214-1</name>
    <dbReference type="NCBI Taxonomy" id="1077348"/>
    <lineage>
        <taxon>Eukaryota</taxon>
        <taxon>Fungi</taxon>
        <taxon>Dikarya</taxon>
        <taxon>Basidiomycota</taxon>
        <taxon>Agaricomycotina</taxon>
        <taxon>Agaricomycetes</taxon>
        <taxon>Polyporales</taxon>
        <taxon>Polyporaceae</taxon>
        <taxon>Ganoderma</taxon>
    </lineage>
</organism>
<keyword evidence="5 11" id="KW-1133">Transmembrane helix</keyword>
<dbReference type="PRINTS" id="PR00899">
    <property type="entry name" value="GPCRSTE3"/>
</dbReference>
<dbReference type="AlphaFoldDB" id="A0A2G8RX66"/>
<keyword evidence="6" id="KW-0297">G-protein coupled receptor</keyword>
<dbReference type="Proteomes" id="UP000230002">
    <property type="component" value="Unassembled WGS sequence"/>
</dbReference>
<accession>A0A2G8RX66</accession>